<reference evidence="2" key="1">
    <citation type="submission" date="2015-12" db="EMBL/GenBank/DDBJ databases">
        <title>Update maize B73 reference genome by single molecule sequencing technologies.</title>
        <authorList>
            <consortium name="Maize Genome Sequencing Project"/>
            <person name="Ware D."/>
        </authorList>
    </citation>
    <scope>NUCLEOTIDE SEQUENCE</scope>
    <source>
        <tissue evidence="2">Seedling</tissue>
    </source>
</reference>
<dbReference type="PANTHER" id="PTHR13318">
    <property type="entry name" value="PARTNER OF PAIRED, ISOFORM B-RELATED"/>
    <property type="match status" value="1"/>
</dbReference>
<gene>
    <name evidence="2" type="ORF">ZEAMMB73_Zm00001d045205</name>
</gene>
<feature type="region of interest" description="Disordered" evidence="1">
    <location>
        <begin position="1"/>
        <end position="26"/>
    </location>
</feature>
<dbReference type="Gene3D" id="3.80.10.10">
    <property type="entry name" value="Ribonuclease Inhibitor"/>
    <property type="match status" value="1"/>
</dbReference>
<dbReference type="InParanoid" id="A0A1D6NUK5"/>
<feature type="region of interest" description="Disordered" evidence="1">
    <location>
        <begin position="55"/>
        <end position="86"/>
    </location>
</feature>
<dbReference type="FunFam" id="3.80.10.10:FF:001970">
    <property type="entry name" value="F-box protein"/>
    <property type="match status" value="1"/>
</dbReference>
<accession>A0A1D6NUK5</accession>
<name>A0A1D6NUK5_MAIZE</name>
<protein>
    <submittedName>
        <fullName evidence="2">F-box protein</fullName>
    </submittedName>
</protein>
<sequence>MARRCPHNRLTWPPAQPDSIHAAAPASTGVASRCTHRWCQGGDLTPTRRRPRRAFPSFCARRDREEAEPRRREMDPEKQRQHDGAVEADIERLPVDLLAHILSLLSPFRDLSMYVRRHPPHLAAVLCYKFVTWTRSAALLPCRADVRAGGVSRRWRWAVERSLASRRRLSFAGQRTGDDTAARLVRAAVNLRDLDISRSCWGCRITDDGLIKISSADCVGNLTSISLWGLAGITDKGVVRLVSRAYSLQHLNIGGTFITDESLYAVANSCANLKVF</sequence>
<dbReference type="SUPFAM" id="SSF52047">
    <property type="entry name" value="RNI-like"/>
    <property type="match status" value="1"/>
</dbReference>
<feature type="compositionally biased region" description="Basic and acidic residues" evidence="1">
    <location>
        <begin position="60"/>
        <end position="86"/>
    </location>
</feature>
<organism evidence="2">
    <name type="scientific">Zea mays</name>
    <name type="common">Maize</name>
    <dbReference type="NCBI Taxonomy" id="4577"/>
    <lineage>
        <taxon>Eukaryota</taxon>
        <taxon>Viridiplantae</taxon>
        <taxon>Streptophyta</taxon>
        <taxon>Embryophyta</taxon>
        <taxon>Tracheophyta</taxon>
        <taxon>Spermatophyta</taxon>
        <taxon>Magnoliopsida</taxon>
        <taxon>Liliopsida</taxon>
        <taxon>Poales</taxon>
        <taxon>Poaceae</taxon>
        <taxon>PACMAD clade</taxon>
        <taxon>Panicoideae</taxon>
        <taxon>Andropogonodae</taxon>
        <taxon>Andropogoneae</taxon>
        <taxon>Tripsacinae</taxon>
        <taxon>Zea</taxon>
    </lineage>
</organism>
<evidence type="ECO:0000256" key="1">
    <source>
        <dbReference type="SAM" id="MobiDB-lite"/>
    </source>
</evidence>
<dbReference type="InterPro" id="IPR032675">
    <property type="entry name" value="LRR_dom_sf"/>
</dbReference>
<dbReference type="PANTHER" id="PTHR13318:SF95">
    <property type="entry name" value="F-BOX PROTEIN YLR352W"/>
    <property type="match status" value="1"/>
</dbReference>
<dbReference type="InterPro" id="IPR006553">
    <property type="entry name" value="Leu-rich_rpt_Cys-con_subtyp"/>
</dbReference>
<dbReference type="PaxDb" id="4577-GRMZM6G107785_P01"/>
<dbReference type="ExpressionAtlas" id="A0A1D6NUK5">
    <property type="expression patterns" value="baseline and differential"/>
</dbReference>
<evidence type="ECO:0000313" key="2">
    <source>
        <dbReference type="EMBL" id="AQL01827.1"/>
    </source>
</evidence>
<dbReference type="STRING" id="4577.A0A1D6NUK5"/>
<dbReference type="AlphaFoldDB" id="A0A1D6NUK5"/>
<dbReference type="SMART" id="SM00367">
    <property type="entry name" value="LRR_CC"/>
    <property type="match status" value="3"/>
</dbReference>
<proteinExistence type="predicted"/>
<dbReference type="eggNOG" id="KOG1947">
    <property type="taxonomic scope" value="Eukaryota"/>
</dbReference>
<dbReference type="EMBL" id="CM000785">
    <property type="protein sequence ID" value="AQL01827.1"/>
    <property type="molecule type" value="Genomic_DNA"/>
</dbReference>